<dbReference type="Proteomes" id="UP000473885">
    <property type="component" value="Unassembled WGS sequence"/>
</dbReference>
<gene>
    <name evidence="3" type="primary">cheD</name>
    <name evidence="4" type="ORF">FDF74_01340</name>
</gene>
<keyword evidence="1 3" id="KW-0145">Chemotaxis</keyword>
<dbReference type="RefSeq" id="WP_163248229.1">
    <property type="nucleotide sequence ID" value="NZ_SXDP01000001.1"/>
</dbReference>
<reference evidence="4 5" key="1">
    <citation type="submission" date="2019-04" db="EMBL/GenBank/DDBJ databases">
        <title>Genome sequencing of Clostridium botulinum Groups I-IV and Clostridium butyricum.</title>
        <authorList>
            <person name="Brunt J."/>
            <person name="Van Vliet A.H.M."/>
            <person name="Stringer S.C."/>
            <person name="Carter A.T."/>
            <person name="Peck M.W."/>
        </authorList>
    </citation>
    <scope>NUCLEOTIDE SEQUENCE [LARGE SCALE GENOMIC DNA]</scope>
    <source>
        <strain evidence="4 5">IFR 18/094</strain>
    </source>
</reference>
<dbReference type="PANTHER" id="PTHR35147:SF1">
    <property type="entry name" value="CHEMORECEPTOR GLUTAMINE DEAMIDASE CHED-RELATED"/>
    <property type="match status" value="1"/>
</dbReference>
<name>A0A6M0R6N8_9CLOT</name>
<dbReference type="GO" id="GO:0050568">
    <property type="term" value="F:protein-glutamine glutaminase activity"/>
    <property type="evidence" value="ECO:0007669"/>
    <property type="project" value="UniProtKB-UniRule"/>
</dbReference>
<comment type="caution">
    <text evidence="4">The sequence shown here is derived from an EMBL/GenBank/DDBJ whole genome shotgun (WGS) entry which is preliminary data.</text>
</comment>
<comment type="catalytic activity">
    <reaction evidence="3">
        <text>L-glutaminyl-[protein] + H2O = L-glutamyl-[protein] + NH4(+)</text>
        <dbReference type="Rhea" id="RHEA:16441"/>
        <dbReference type="Rhea" id="RHEA-COMP:10207"/>
        <dbReference type="Rhea" id="RHEA-COMP:10208"/>
        <dbReference type="ChEBI" id="CHEBI:15377"/>
        <dbReference type="ChEBI" id="CHEBI:28938"/>
        <dbReference type="ChEBI" id="CHEBI:29973"/>
        <dbReference type="ChEBI" id="CHEBI:30011"/>
        <dbReference type="EC" id="3.5.1.44"/>
    </reaction>
</comment>
<evidence type="ECO:0000313" key="4">
    <source>
        <dbReference type="EMBL" id="NEZ45851.1"/>
    </source>
</evidence>
<evidence type="ECO:0000313" key="5">
    <source>
        <dbReference type="Proteomes" id="UP000473885"/>
    </source>
</evidence>
<dbReference type="NCBIfam" id="NF010015">
    <property type="entry name" value="PRK13490.1"/>
    <property type="match status" value="1"/>
</dbReference>
<evidence type="ECO:0000256" key="1">
    <source>
        <dbReference type="ARBA" id="ARBA00022500"/>
    </source>
</evidence>
<dbReference type="SUPFAM" id="SSF64438">
    <property type="entry name" value="CNF1/YfiH-like putative cysteine hydrolases"/>
    <property type="match status" value="1"/>
</dbReference>
<dbReference type="HAMAP" id="MF_01440">
    <property type="entry name" value="CheD"/>
    <property type="match status" value="1"/>
</dbReference>
<dbReference type="InterPro" id="IPR005659">
    <property type="entry name" value="Chemorcpt_Glu_NH3ase_CheD"/>
</dbReference>
<organism evidence="4 5">
    <name type="scientific">Clostridium niameyense</name>
    <dbReference type="NCBI Taxonomy" id="1622073"/>
    <lineage>
        <taxon>Bacteria</taxon>
        <taxon>Bacillati</taxon>
        <taxon>Bacillota</taxon>
        <taxon>Clostridia</taxon>
        <taxon>Eubacteriales</taxon>
        <taxon>Clostridiaceae</taxon>
        <taxon>Clostridium</taxon>
    </lineage>
</organism>
<proteinExistence type="inferred from homology"/>
<evidence type="ECO:0000256" key="2">
    <source>
        <dbReference type="ARBA" id="ARBA00022801"/>
    </source>
</evidence>
<evidence type="ECO:0000256" key="3">
    <source>
        <dbReference type="HAMAP-Rule" id="MF_01440"/>
    </source>
</evidence>
<dbReference type="InterPro" id="IPR038592">
    <property type="entry name" value="CheD-like_sf"/>
</dbReference>
<dbReference type="Gene3D" id="3.30.1330.200">
    <property type="match status" value="1"/>
</dbReference>
<accession>A0A6M0R6N8</accession>
<keyword evidence="5" id="KW-1185">Reference proteome</keyword>
<protein>
    <recommendedName>
        <fullName evidence="3">Probable chemoreceptor glutamine deamidase CheD</fullName>
        <ecNumber evidence="3">3.5.1.44</ecNumber>
    </recommendedName>
</protein>
<dbReference type="EC" id="3.5.1.44" evidence="3"/>
<dbReference type="PANTHER" id="PTHR35147">
    <property type="entry name" value="CHEMORECEPTOR GLUTAMINE DEAMIDASE CHED-RELATED"/>
    <property type="match status" value="1"/>
</dbReference>
<dbReference type="EMBL" id="SXDP01000001">
    <property type="protein sequence ID" value="NEZ45851.1"/>
    <property type="molecule type" value="Genomic_DNA"/>
</dbReference>
<dbReference type="Pfam" id="PF03975">
    <property type="entry name" value="CheD"/>
    <property type="match status" value="1"/>
</dbReference>
<dbReference type="InterPro" id="IPR011324">
    <property type="entry name" value="Cytotoxic_necrot_fac-like_cat"/>
</dbReference>
<keyword evidence="2 3" id="KW-0378">Hydrolase</keyword>
<comment type="similarity">
    <text evidence="3">Belongs to the CheD family.</text>
</comment>
<dbReference type="CDD" id="cd16352">
    <property type="entry name" value="CheD"/>
    <property type="match status" value="1"/>
</dbReference>
<comment type="function">
    <text evidence="3">Probably deamidates glutamine residues to glutamate on methyl-accepting chemotaxis receptors (MCPs), playing an important role in chemotaxis.</text>
</comment>
<sequence length="162" mass="17303">MDVKEIKVGIADLNVGNSPDKIITVGLGSCIGIALYDRSKGIGGLAHIMLPDSTDFSRITNPLKFADLAIPILLEKMEKMGARKSLLKAKIAGGASMFNFSDKSMIMDIGHRNGEAVKSKLRNMSIPILAEDTGGNKGRTMIFDTSSGVVYIKTVGMGTKEI</sequence>
<dbReference type="AlphaFoldDB" id="A0A6M0R6N8"/>
<dbReference type="GO" id="GO:0006935">
    <property type="term" value="P:chemotaxis"/>
    <property type="evidence" value="ECO:0007669"/>
    <property type="project" value="UniProtKB-UniRule"/>
</dbReference>